<dbReference type="Proteomes" id="UP000788419">
    <property type="component" value="Unassembled WGS sequence"/>
</dbReference>
<evidence type="ECO:0008006" key="4">
    <source>
        <dbReference type="Google" id="ProtNLM"/>
    </source>
</evidence>
<feature type="transmembrane region" description="Helical" evidence="1">
    <location>
        <begin position="119"/>
        <end position="139"/>
    </location>
</feature>
<comment type="caution">
    <text evidence="2">The sequence shown here is derived from an EMBL/GenBank/DDBJ whole genome shotgun (WGS) entry which is preliminary data.</text>
</comment>
<protein>
    <recommendedName>
        <fullName evidence="4">DUF998 domain-containing protein</fullName>
    </recommendedName>
</protein>
<keyword evidence="1" id="KW-0472">Membrane</keyword>
<name>A0ABQ6ZBV1_9GAMM</name>
<reference evidence="2 3" key="1">
    <citation type="submission" date="2017-10" db="EMBL/GenBank/DDBJ databases">
        <title>Whole genome sequencing of members of genus Pseudoxanthomonas.</title>
        <authorList>
            <person name="Kumar S."/>
            <person name="Bansal K."/>
            <person name="Kaur A."/>
            <person name="Patil P."/>
            <person name="Sharma S."/>
            <person name="Patil P.B."/>
        </authorList>
    </citation>
    <scope>NUCLEOTIDE SEQUENCE [LARGE SCALE GENOMIC DNA]</scope>
    <source>
        <strain evidence="2 3">DSM 17801</strain>
    </source>
</reference>
<organism evidence="2 3">
    <name type="scientific">Pseudoxanthomonas daejeonensis</name>
    <dbReference type="NCBI Taxonomy" id="266062"/>
    <lineage>
        <taxon>Bacteria</taxon>
        <taxon>Pseudomonadati</taxon>
        <taxon>Pseudomonadota</taxon>
        <taxon>Gammaproteobacteria</taxon>
        <taxon>Lysobacterales</taxon>
        <taxon>Lysobacteraceae</taxon>
        <taxon>Pseudoxanthomonas</taxon>
    </lineage>
</organism>
<accession>A0ABQ6ZBV1</accession>
<feature type="transmembrane region" description="Helical" evidence="1">
    <location>
        <begin position="184"/>
        <end position="200"/>
    </location>
</feature>
<dbReference type="EMBL" id="PDWN01000001">
    <property type="protein sequence ID" value="KAF1697517.1"/>
    <property type="molecule type" value="Genomic_DNA"/>
</dbReference>
<evidence type="ECO:0000313" key="3">
    <source>
        <dbReference type="Proteomes" id="UP000788419"/>
    </source>
</evidence>
<keyword evidence="1" id="KW-0812">Transmembrane</keyword>
<gene>
    <name evidence="2" type="ORF">CSC65_01235</name>
</gene>
<dbReference type="Pfam" id="PF06197">
    <property type="entry name" value="DUF998"/>
    <property type="match status" value="1"/>
</dbReference>
<dbReference type="RefSeq" id="WP_162408141.1">
    <property type="nucleotide sequence ID" value="NZ_PDWN01000001.1"/>
</dbReference>
<proteinExistence type="predicted"/>
<evidence type="ECO:0000256" key="1">
    <source>
        <dbReference type="SAM" id="Phobius"/>
    </source>
</evidence>
<keyword evidence="3" id="KW-1185">Reference proteome</keyword>
<sequence>MRSHPPRFLRHAAGIALAGLAWFVLVAVAVQGARPEYDWWQAPLSFYLSGPNSLWLRTAYYGLAVAAVLLGVGLWRGLAPSARYVLAPALFVAGGVSLVVTATWPGASPDHAVGDLDAVVHGLSAIASFLFVGVAMLLQSASLHRDPHWRTIAPLLLALAALAFAALWLHALWRELPRGGSQKMVIALYLCWLFVAGWHLRRTPAALDSGA</sequence>
<feature type="transmembrane region" description="Helical" evidence="1">
    <location>
        <begin position="151"/>
        <end position="172"/>
    </location>
</feature>
<dbReference type="InterPro" id="IPR009339">
    <property type="entry name" value="DUF998"/>
</dbReference>
<evidence type="ECO:0000313" key="2">
    <source>
        <dbReference type="EMBL" id="KAF1697517.1"/>
    </source>
</evidence>
<keyword evidence="1" id="KW-1133">Transmembrane helix</keyword>
<feature type="transmembrane region" description="Helical" evidence="1">
    <location>
        <begin position="59"/>
        <end position="78"/>
    </location>
</feature>
<feature type="transmembrane region" description="Helical" evidence="1">
    <location>
        <begin position="85"/>
        <end position="107"/>
    </location>
</feature>